<dbReference type="Proteomes" id="UP000050795">
    <property type="component" value="Unassembled WGS sequence"/>
</dbReference>
<reference evidence="7" key="2">
    <citation type="submission" date="2023-11" db="UniProtKB">
        <authorList>
            <consortium name="WormBaseParasite"/>
        </authorList>
    </citation>
    <scope>IDENTIFICATION</scope>
</reference>
<protein>
    <recommendedName>
        <fullName evidence="5">Amidase domain-containing protein</fullName>
    </recommendedName>
</protein>
<feature type="domain" description="Amidase" evidence="5">
    <location>
        <begin position="97"/>
        <end position="575"/>
    </location>
</feature>
<accession>A0AA85JUK0</accession>
<evidence type="ECO:0000256" key="4">
    <source>
        <dbReference type="SAM" id="Phobius"/>
    </source>
</evidence>
<dbReference type="Pfam" id="PF01425">
    <property type="entry name" value="Amidase"/>
    <property type="match status" value="1"/>
</dbReference>
<reference evidence="6" key="1">
    <citation type="submission" date="2022-06" db="EMBL/GenBank/DDBJ databases">
        <authorList>
            <person name="Berger JAMES D."/>
            <person name="Berger JAMES D."/>
        </authorList>
    </citation>
    <scope>NUCLEOTIDE SEQUENCE [LARGE SCALE GENOMIC DNA]</scope>
</reference>
<dbReference type="InterPro" id="IPR036928">
    <property type="entry name" value="AS_sf"/>
</dbReference>
<dbReference type="Gene3D" id="3.90.1300.10">
    <property type="entry name" value="Amidase signature (AS) domain"/>
    <property type="match status" value="1"/>
</dbReference>
<dbReference type="PANTHER" id="PTHR45847:SF6">
    <property type="entry name" value="FATTY ACID AMIDE HYDROLASE"/>
    <property type="match status" value="1"/>
</dbReference>
<evidence type="ECO:0000259" key="5">
    <source>
        <dbReference type="Pfam" id="PF01425"/>
    </source>
</evidence>
<sequence length="587" mass="65164">MHPPHSHRIIFQGLLVISGAGLASYWLVSSIYGMIMRRRYNQRRIKKKAEILQAKSDFHEYLQNNPLSNEEIEQILSIPYCELIQCLQKRELTPQKVLLAYQHKAFEVDEKCNCVVEFLYPNFDEINLNGPLAGAPVSIKENFTIKGSESHAGMVKFLNGPSRDDSSIIQVIKSLGGVPFARTNVPQSMFSVLSSNPINGTTLNPLALDRSPGGSSSGEAALIAGGGSRLGFGTDLGGSVRFPAAMCGIVGFKPTPKRVSQMGMSSHGRFITVDSSIGFLGRDVQTCILAAQSIWNSSLHNELDYFCPPLKFNSEVFQSKRLRIGYFIHDGSFTPVPAAQRAVLYVKSKLESLGHTLIPWEIPYSGREWLCLFLTCMTADGGLPLANNLKYDIIEPSLKRSLSVFHTSWLKRSLMSAYCNTIGNPEDTYFINACSTVYNIPTLTDHLEKLKEFRQRIYSSWYNAKLDAVICPAFGMAAPVPINTKSSFTGMLSYLNLFNLVSMPAGCMPSGIQVSDDDLEPLRMSKLNKKTTPSFSPYPSDTTWHRTVVDLQIDSFGFPVSVQVASAPWRDEMCLHVMSEIERSMNA</sequence>
<dbReference type="WBParaSite" id="TREG1_5190.1">
    <property type="protein sequence ID" value="TREG1_5190.1"/>
    <property type="gene ID" value="TREG1_5190"/>
</dbReference>
<feature type="active site" description="Charge relay system" evidence="3">
    <location>
        <position position="215"/>
    </location>
</feature>
<keyword evidence="4" id="KW-0812">Transmembrane</keyword>
<keyword evidence="2" id="KW-0378">Hydrolase</keyword>
<keyword evidence="4" id="KW-0472">Membrane</keyword>
<dbReference type="InterPro" id="IPR052096">
    <property type="entry name" value="Endocannabinoid_amidase"/>
</dbReference>
<evidence type="ECO:0000256" key="3">
    <source>
        <dbReference type="PIRSR" id="PIRSR001221-1"/>
    </source>
</evidence>
<evidence type="ECO:0000313" key="7">
    <source>
        <dbReference type="WBParaSite" id="TREG1_5190.1"/>
    </source>
</evidence>
<name>A0AA85JUK0_TRIRE</name>
<dbReference type="InterPro" id="IPR023631">
    <property type="entry name" value="Amidase_dom"/>
</dbReference>
<keyword evidence="4" id="KW-1133">Transmembrane helix</keyword>
<dbReference type="GO" id="GO:0017064">
    <property type="term" value="F:fatty acid amide hydrolase activity"/>
    <property type="evidence" value="ECO:0007669"/>
    <property type="project" value="TreeGrafter"/>
</dbReference>
<dbReference type="PIRSF" id="PIRSF001221">
    <property type="entry name" value="Amidase_fungi"/>
    <property type="match status" value="1"/>
</dbReference>
<feature type="active site" description="Charge relay system" evidence="3">
    <location>
        <position position="140"/>
    </location>
</feature>
<evidence type="ECO:0000256" key="2">
    <source>
        <dbReference type="ARBA" id="ARBA00022801"/>
    </source>
</evidence>
<proteinExistence type="inferred from homology"/>
<feature type="active site" description="Acyl-ester intermediate" evidence="3">
    <location>
        <position position="239"/>
    </location>
</feature>
<dbReference type="GO" id="GO:0004040">
    <property type="term" value="F:amidase activity"/>
    <property type="evidence" value="ECO:0007669"/>
    <property type="project" value="TreeGrafter"/>
</dbReference>
<comment type="similarity">
    <text evidence="1">Belongs to the amidase family.</text>
</comment>
<dbReference type="SUPFAM" id="SSF75304">
    <property type="entry name" value="Amidase signature (AS) enzymes"/>
    <property type="match status" value="1"/>
</dbReference>
<dbReference type="AlphaFoldDB" id="A0AA85JUK0"/>
<organism evidence="6 7">
    <name type="scientific">Trichobilharzia regenti</name>
    <name type="common">Nasal bird schistosome</name>
    <dbReference type="NCBI Taxonomy" id="157069"/>
    <lineage>
        <taxon>Eukaryota</taxon>
        <taxon>Metazoa</taxon>
        <taxon>Spiralia</taxon>
        <taxon>Lophotrochozoa</taxon>
        <taxon>Platyhelminthes</taxon>
        <taxon>Trematoda</taxon>
        <taxon>Digenea</taxon>
        <taxon>Strigeidida</taxon>
        <taxon>Schistosomatoidea</taxon>
        <taxon>Schistosomatidae</taxon>
        <taxon>Trichobilharzia</taxon>
    </lineage>
</organism>
<evidence type="ECO:0000256" key="1">
    <source>
        <dbReference type="ARBA" id="ARBA00009199"/>
    </source>
</evidence>
<keyword evidence="6" id="KW-1185">Reference proteome</keyword>
<dbReference type="PANTHER" id="PTHR45847">
    <property type="entry name" value="FATTY ACID AMIDE HYDROLASE"/>
    <property type="match status" value="1"/>
</dbReference>
<dbReference type="InterPro" id="IPR020556">
    <property type="entry name" value="Amidase_CS"/>
</dbReference>
<evidence type="ECO:0000313" key="6">
    <source>
        <dbReference type="Proteomes" id="UP000050795"/>
    </source>
</evidence>
<dbReference type="GO" id="GO:0009062">
    <property type="term" value="P:fatty acid catabolic process"/>
    <property type="evidence" value="ECO:0007669"/>
    <property type="project" value="TreeGrafter"/>
</dbReference>
<dbReference type="PROSITE" id="PS00571">
    <property type="entry name" value="AMIDASES"/>
    <property type="match status" value="1"/>
</dbReference>
<feature type="transmembrane region" description="Helical" evidence="4">
    <location>
        <begin position="12"/>
        <end position="35"/>
    </location>
</feature>